<sequence length="118" mass="13524">MSNRVQEALGEGEDLREGGEESWTGEEGGNKQEDGAAVERLYGDHVEILHRSFIPEDKPNLRLLEIWFEGFETFHLYSRYQFTKKGKQGDLTPEVIEEMCTKIDYAMYLDATGDYGPL</sequence>
<protein>
    <submittedName>
        <fullName evidence="2">Uncharacterized protein</fullName>
    </submittedName>
</protein>
<name>A0A4D9CZZ9_9STRA</name>
<dbReference type="AlphaFoldDB" id="A0A4D9CZZ9"/>
<feature type="region of interest" description="Disordered" evidence="1">
    <location>
        <begin position="1"/>
        <end position="36"/>
    </location>
</feature>
<comment type="caution">
    <text evidence="2">The sequence shown here is derived from an EMBL/GenBank/DDBJ whole genome shotgun (WGS) entry which is preliminary data.</text>
</comment>
<organism evidence="2 3">
    <name type="scientific">Nannochloropsis salina CCMP1776</name>
    <dbReference type="NCBI Taxonomy" id="1027361"/>
    <lineage>
        <taxon>Eukaryota</taxon>
        <taxon>Sar</taxon>
        <taxon>Stramenopiles</taxon>
        <taxon>Ochrophyta</taxon>
        <taxon>Eustigmatophyceae</taxon>
        <taxon>Eustigmatales</taxon>
        <taxon>Monodopsidaceae</taxon>
        <taxon>Microchloropsis</taxon>
        <taxon>Microchloropsis salina</taxon>
    </lineage>
</organism>
<accession>A0A4D9CZZ9</accession>
<proteinExistence type="predicted"/>
<dbReference type="Proteomes" id="UP000355283">
    <property type="component" value="Unassembled WGS sequence"/>
</dbReference>
<evidence type="ECO:0000256" key="1">
    <source>
        <dbReference type="SAM" id="MobiDB-lite"/>
    </source>
</evidence>
<evidence type="ECO:0000313" key="2">
    <source>
        <dbReference type="EMBL" id="TFJ82935.1"/>
    </source>
</evidence>
<keyword evidence="3" id="KW-1185">Reference proteome</keyword>
<dbReference type="EMBL" id="SDOX01000086">
    <property type="protein sequence ID" value="TFJ82935.1"/>
    <property type="molecule type" value="Genomic_DNA"/>
</dbReference>
<reference evidence="2" key="1">
    <citation type="submission" date="2019-01" db="EMBL/GenBank/DDBJ databases">
        <title>Nuclear Genome Assembly of the Microalgal Biofuel strain Nannochloropsis salina CCMP1776.</title>
        <authorList>
            <person name="Hovde B."/>
        </authorList>
    </citation>
    <scope>NUCLEOTIDE SEQUENCE [LARGE SCALE GENOMIC DNA]</scope>
    <source>
        <strain evidence="2">CCMP1776</strain>
    </source>
</reference>
<gene>
    <name evidence="2" type="ORF">NSK_005760</name>
</gene>
<evidence type="ECO:0000313" key="3">
    <source>
        <dbReference type="Proteomes" id="UP000355283"/>
    </source>
</evidence>